<dbReference type="InterPro" id="IPR010713">
    <property type="entry name" value="XET_C"/>
</dbReference>
<evidence type="ECO:0000256" key="5">
    <source>
        <dbReference type="ARBA" id="ARBA00022523"/>
    </source>
</evidence>
<feature type="domain" description="Xyloglucan endo-transglycosylase C-terminal" evidence="12">
    <location>
        <begin position="129"/>
        <end position="173"/>
    </location>
</feature>
<dbReference type="STRING" id="3818.A0A444XV95"/>
<evidence type="ECO:0000256" key="2">
    <source>
        <dbReference type="ARBA" id="ARBA00004271"/>
    </source>
</evidence>
<comment type="catalytic activity">
    <reaction evidence="10">
        <text>breaks a beta-(1-&gt;4) bond in the backbone of a xyloglucan and transfers the xyloglucanyl segment on to O-4 of the non-reducing terminal glucose residue of an acceptor, which can be a xyloglucan or an oligosaccharide of xyloglucan.</text>
        <dbReference type="EC" id="2.4.1.207"/>
    </reaction>
</comment>
<comment type="subcellular location">
    <subcellularLocation>
        <location evidence="1">Secreted</location>
        <location evidence="1">Cell wall</location>
    </subcellularLocation>
    <subcellularLocation>
        <location evidence="2">Secreted</location>
        <location evidence="2">Extracellular space</location>
        <location evidence="2">Apoplast</location>
    </subcellularLocation>
</comment>
<evidence type="ECO:0000256" key="10">
    <source>
        <dbReference type="ARBA" id="ARBA00034022"/>
    </source>
</evidence>
<dbReference type="InterPro" id="IPR013320">
    <property type="entry name" value="ConA-like_dom_sf"/>
</dbReference>
<keyword evidence="9" id="KW-0326">Glycosidase</keyword>
<dbReference type="Gene3D" id="2.60.120.200">
    <property type="match status" value="1"/>
</dbReference>
<dbReference type="PANTHER" id="PTHR31062">
    <property type="entry name" value="XYLOGLUCAN ENDOTRANSGLUCOSYLASE/HYDROLASE PROTEIN 8-RELATED"/>
    <property type="match status" value="1"/>
</dbReference>
<evidence type="ECO:0000256" key="7">
    <source>
        <dbReference type="ARBA" id="ARBA00022679"/>
    </source>
</evidence>
<dbReference type="SUPFAM" id="SSF49899">
    <property type="entry name" value="Concanavalin A-like lectins/glucanases"/>
    <property type="match status" value="1"/>
</dbReference>
<dbReference type="GO" id="GO:0016762">
    <property type="term" value="F:xyloglucan:xyloglucosyl transferase activity"/>
    <property type="evidence" value="ECO:0007669"/>
    <property type="project" value="UniProtKB-EC"/>
</dbReference>
<feature type="domain" description="GH16" evidence="11">
    <location>
        <begin position="30"/>
        <end position="94"/>
    </location>
</feature>
<evidence type="ECO:0000313" key="13">
    <source>
        <dbReference type="EMBL" id="RYQ93354.1"/>
    </source>
</evidence>
<accession>A0A444XV95</accession>
<protein>
    <recommendedName>
        <fullName evidence="3">xyloglucan:xyloglucosyl transferase</fullName>
        <ecNumber evidence="3">2.4.1.207</ecNumber>
    </recommendedName>
</protein>
<dbReference type="GO" id="GO:0004553">
    <property type="term" value="F:hydrolase activity, hydrolyzing O-glycosyl compounds"/>
    <property type="evidence" value="ECO:0007669"/>
    <property type="project" value="InterPro"/>
</dbReference>
<dbReference type="AlphaFoldDB" id="A0A444XV95"/>
<dbReference type="EMBL" id="SDMP01000019">
    <property type="protein sequence ID" value="RYQ93354.1"/>
    <property type="molecule type" value="Genomic_DNA"/>
</dbReference>
<gene>
    <name evidence="13" type="ORF">Ahy_B09g099626</name>
</gene>
<proteinExistence type="predicted"/>
<keyword evidence="7" id="KW-0808">Transferase</keyword>
<keyword evidence="6" id="KW-0964">Secreted</keyword>
<evidence type="ECO:0000256" key="3">
    <source>
        <dbReference type="ARBA" id="ARBA00012152"/>
    </source>
</evidence>
<keyword evidence="14" id="KW-1185">Reference proteome</keyword>
<keyword evidence="5" id="KW-0052">Apoplast</keyword>
<comment type="caution">
    <text evidence="13">The sequence shown here is derived from an EMBL/GenBank/DDBJ whole genome shotgun (WGS) entry which is preliminary data.</text>
</comment>
<organism evidence="13 14">
    <name type="scientific">Arachis hypogaea</name>
    <name type="common">Peanut</name>
    <dbReference type="NCBI Taxonomy" id="3818"/>
    <lineage>
        <taxon>Eukaryota</taxon>
        <taxon>Viridiplantae</taxon>
        <taxon>Streptophyta</taxon>
        <taxon>Embryophyta</taxon>
        <taxon>Tracheophyta</taxon>
        <taxon>Spermatophyta</taxon>
        <taxon>Magnoliopsida</taxon>
        <taxon>eudicotyledons</taxon>
        <taxon>Gunneridae</taxon>
        <taxon>Pentapetalae</taxon>
        <taxon>rosids</taxon>
        <taxon>fabids</taxon>
        <taxon>Fabales</taxon>
        <taxon>Fabaceae</taxon>
        <taxon>Papilionoideae</taxon>
        <taxon>50 kb inversion clade</taxon>
        <taxon>dalbergioids sensu lato</taxon>
        <taxon>Dalbergieae</taxon>
        <taxon>Pterocarpus clade</taxon>
        <taxon>Arachis</taxon>
    </lineage>
</organism>
<reference evidence="13 14" key="1">
    <citation type="submission" date="2019-01" db="EMBL/GenBank/DDBJ databases">
        <title>Sequencing of cultivated peanut Arachis hypogaea provides insights into genome evolution and oil improvement.</title>
        <authorList>
            <person name="Chen X."/>
        </authorList>
    </citation>
    <scope>NUCLEOTIDE SEQUENCE [LARGE SCALE GENOMIC DNA]</scope>
    <source>
        <strain evidence="14">cv. Fuhuasheng</strain>
        <tissue evidence="13">Leaves</tissue>
    </source>
</reference>
<sequence>MGLVASICWNIWKAKNLWVFEHTNQTPEETFQMSVNLTNSKLRFYIDGRPIREFKNLEGVGVPYPNYQPMKLYSSLSNADDWATRGGLVKTDWSQAPFTASFKNLKANGCVWSNGVSSCNLSSSNSSDNNNSWLSQQLDSNGQRKLKWVQKNYMIYNYCSDINRFPQGLPLECTLQTT</sequence>
<dbReference type="InterPro" id="IPR044791">
    <property type="entry name" value="Beta-glucanase/XTH"/>
</dbReference>
<evidence type="ECO:0000313" key="14">
    <source>
        <dbReference type="Proteomes" id="UP000289738"/>
    </source>
</evidence>
<evidence type="ECO:0000256" key="6">
    <source>
        <dbReference type="ARBA" id="ARBA00022525"/>
    </source>
</evidence>
<name>A0A444XV95_ARAHY</name>
<evidence type="ECO:0000259" key="12">
    <source>
        <dbReference type="Pfam" id="PF06955"/>
    </source>
</evidence>
<evidence type="ECO:0000256" key="1">
    <source>
        <dbReference type="ARBA" id="ARBA00004191"/>
    </source>
</evidence>
<evidence type="ECO:0000256" key="8">
    <source>
        <dbReference type="ARBA" id="ARBA00022801"/>
    </source>
</evidence>
<dbReference type="InterPro" id="IPR000757">
    <property type="entry name" value="Beta-glucanase-like"/>
</dbReference>
<dbReference type="EC" id="2.4.1.207" evidence="3"/>
<dbReference type="Pfam" id="PF06955">
    <property type="entry name" value="XET_C"/>
    <property type="match status" value="1"/>
</dbReference>
<evidence type="ECO:0000256" key="9">
    <source>
        <dbReference type="ARBA" id="ARBA00023295"/>
    </source>
</evidence>
<evidence type="ECO:0000256" key="4">
    <source>
        <dbReference type="ARBA" id="ARBA00022512"/>
    </source>
</evidence>
<dbReference type="Proteomes" id="UP000289738">
    <property type="component" value="Chromosome B09"/>
</dbReference>
<keyword evidence="8" id="KW-0378">Hydrolase</keyword>
<dbReference type="Pfam" id="PF00722">
    <property type="entry name" value="Glyco_hydro_16"/>
    <property type="match status" value="1"/>
</dbReference>
<evidence type="ECO:0000259" key="11">
    <source>
        <dbReference type="Pfam" id="PF00722"/>
    </source>
</evidence>
<dbReference type="GO" id="GO:0044042">
    <property type="term" value="P:glucan metabolic process"/>
    <property type="evidence" value="ECO:0007669"/>
    <property type="project" value="InterPro"/>
</dbReference>
<dbReference type="GO" id="GO:0048046">
    <property type="term" value="C:apoplast"/>
    <property type="evidence" value="ECO:0007669"/>
    <property type="project" value="UniProtKB-SubCell"/>
</dbReference>
<keyword evidence="4" id="KW-0134">Cell wall</keyword>